<dbReference type="GO" id="GO:0046983">
    <property type="term" value="F:protein dimerization activity"/>
    <property type="evidence" value="ECO:0007669"/>
    <property type="project" value="InterPro"/>
</dbReference>
<dbReference type="InterPro" id="IPR036879">
    <property type="entry name" value="TF_MADSbox_sf"/>
</dbReference>
<dbReference type="AlphaFoldDB" id="A0AAD5ZR93"/>
<evidence type="ECO:0000256" key="4">
    <source>
        <dbReference type="ARBA" id="ARBA00023163"/>
    </source>
</evidence>
<proteinExistence type="predicted"/>
<dbReference type="PROSITE" id="PS51297">
    <property type="entry name" value="K_BOX"/>
    <property type="match status" value="1"/>
</dbReference>
<feature type="domain" description="MADS-box" evidence="7">
    <location>
        <begin position="1"/>
        <end position="61"/>
    </location>
</feature>
<dbReference type="PANTHER" id="PTHR48019">
    <property type="entry name" value="SERUM RESPONSE FACTOR HOMOLOG"/>
    <property type="match status" value="1"/>
</dbReference>
<keyword evidence="6" id="KW-0175">Coiled coil</keyword>
<accession>A0AAD5ZR93</accession>
<organism evidence="9 10">
    <name type="scientific">Rhynchospora tenuis</name>
    <dbReference type="NCBI Taxonomy" id="198213"/>
    <lineage>
        <taxon>Eukaryota</taxon>
        <taxon>Viridiplantae</taxon>
        <taxon>Streptophyta</taxon>
        <taxon>Embryophyta</taxon>
        <taxon>Tracheophyta</taxon>
        <taxon>Spermatophyta</taxon>
        <taxon>Magnoliopsida</taxon>
        <taxon>Liliopsida</taxon>
        <taxon>Poales</taxon>
        <taxon>Cyperaceae</taxon>
        <taxon>Cyperoideae</taxon>
        <taxon>Rhynchosporeae</taxon>
        <taxon>Rhynchospora</taxon>
    </lineage>
</organism>
<dbReference type="PRINTS" id="PR00404">
    <property type="entry name" value="MADSDOMAIN"/>
</dbReference>
<dbReference type="InterPro" id="IPR033896">
    <property type="entry name" value="MEF2-like_N"/>
</dbReference>
<reference evidence="9 10" key="1">
    <citation type="journal article" date="2022" name="Cell">
        <title>Repeat-based holocentromeres influence genome architecture and karyotype evolution.</title>
        <authorList>
            <person name="Hofstatter P.G."/>
            <person name="Thangavel G."/>
            <person name="Lux T."/>
            <person name="Neumann P."/>
            <person name="Vondrak T."/>
            <person name="Novak P."/>
            <person name="Zhang M."/>
            <person name="Costa L."/>
            <person name="Castellani M."/>
            <person name="Scott A."/>
            <person name="Toegelov H."/>
            <person name="Fuchs J."/>
            <person name="Mata-Sucre Y."/>
            <person name="Dias Y."/>
            <person name="Vanzela A.L.L."/>
            <person name="Huettel B."/>
            <person name="Almeida C.C.S."/>
            <person name="Simkova H."/>
            <person name="Souza G."/>
            <person name="Pedrosa-Harand A."/>
            <person name="Macas J."/>
            <person name="Mayer K.F.X."/>
            <person name="Houben A."/>
            <person name="Marques A."/>
        </authorList>
    </citation>
    <scope>NUCLEOTIDE SEQUENCE [LARGE SCALE GENOMIC DNA]</scope>
    <source>
        <strain evidence="9">RhyTen1mFocal</strain>
    </source>
</reference>
<dbReference type="Pfam" id="PF01486">
    <property type="entry name" value="K-box"/>
    <property type="match status" value="1"/>
</dbReference>
<sequence>MPRDKVKVKRIENKASMQVTFSKRRKGLFKKAHELAVMCDAEVAVIVFSAANKLTRFGSPSVEEVIEKWNTHPDTIQALAQPPLNINVEQEFQRLRRQRDEAELIISQLEGENLENLSFEQLNQLEEIMQNGLVRVKAKKRDHYDGTIAELQNTIRLMDVKDQIKPEVGVENAVHQERMSTDSILTANENHEDGSDDILSLRLGPYAGQDSQLI</sequence>
<dbReference type="InterPro" id="IPR050142">
    <property type="entry name" value="MADS-box/MEF2_TF"/>
</dbReference>
<dbReference type="GO" id="GO:0005634">
    <property type="term" value="C:nucleus"/>
    <property type="evidence" value="ECO:0007669"/>
    <property type="project" value="UniProtKB-SubCell"/>
</dbReference>
<evidence type="ECO:0000259" key="7">
    <source>
        <dbReference type="PROSITE" id="PS50066"/>
    </source>
</evidence>
<dbReference type="InterPro" id="IPR002487">
    <property type="entry name" value="TF_Kbox"/>
</dbReference>
<keyword evidence="2" id="KW-0805">Transcription regulation</keyword>
<dbReference type="EMBL" id="JAMRDG010000001">
    <property type="protein sequence ID" value="KAJ3702575.1"/>
    <property type="molecule type" value="Genomic_DNA"/>
</dbReference>
<comment type="subcellular location">
    <subcellularLocation>
        <location evidence="1">Nucleus</location>
    </subcellularLocation>
</comment>
<gene>
    <name evidence="9" type="ORF">LUZ61_006280</name>
</gene>
<keyword evidence="5" id="KW-0539">Nucleus</keyword>
<dbReference type="Proteomes" id="UP001210211">
    <property type="component" value="Unassembled WGS sequence"/>
</dbReference>
<dbReference type="FunFam" id="3.40.1810.10:FF:000006">
    <property type="entry name" value="Agamous-like MADS-box protein AGL62"/>
    <property type="match status" value="1"/>
</dbReference>
<evidence type="ECO:0000313" key="10">
    <source>
        <dbReference type="Proteomes" id="UP001210211"/>
    </source>
</evidence>
<name>A0AAD5ZR93_9POAL</name>
<evidence type="ECO:0000313" key="9">
    <source>
        <dbReference type="EMBL" id="KAJ3702575.1"/>
    </source>
</evidence>
<dbReference type="SMART" id="SM00432">
    <property type="entry name" value="MADS"/>
    <property type="match status" value="1"/>
</dbReference>
<dbReference type="SUPFAM" id="SSF55455">
    <property type="entry name" value="SRF-like"/>
    <property type="match status" value="1"/>
</dbReference>
<keyword evidence="3" id="KW-0238">DNA-binding</keyword>
<dbReference type="GO" id="GO:0045944">
    <property type="term" value="P:positive regulation of transcription by RNA polymerase II"/>
    <property type="evidence" value="ECO:0007669"/>
    <property type="project" value="InterPro"/>
</dbReference>
<dbReference type="InterPro" id="IPR002100">
    <property type="entry name" value="TF_MADSbox"/>
</dbReference>
<feature type="coiled-coil region" evidence="6">
    <location>
        <begin position="85"/>
        <end position="112"/>
    </location>
</feature>
<dbReference type="GO" id="GO:0003700">
    <property type="term" value="F:DNA-binding transcription factor activity"/>
    <property type="evidence" value="ECO:0007669"/>
    <property type="project" value="InterPro"/>
</dbReference>
<keyword evidence="10" id="KW-1185">Reference proteome</keyword>
<protein>
    <recommendedName>
        <fullName evidence="11">MADS-box transcription factor</fullName>
    </recommendedName>
</protein>
<keyword evidence="4" id="KW-0804">Transcription</keyword>
<evidence type="ECO:0000256" key="5">
    <source>
        <dbReference type="ARBA" id="ARBA00023242"/>
    </source>
</evidence>
<comment type="caution">
    <text evidence="9">The sequence shown here is derived from an EMBL/GenBank/DDBJ whole genome shotgun (WGS) entry which is preliminary data.</text>
</comment>
<evidence type="ECO:0000259" key="8">
    <source>
        <dbReference type="PROSITE" id="PS51297"/>
    </source>
</evidence>
<evidence type="ECO:0000256" key="3">
    <source>
        <dbReference type="ARBA" id="ARBA00023125"/>
    </source>
</evidence>
<evidence type="ECO:0000256" key="2">
    <source>
        <dbReference type="ARBA" id="ARBA00023015"/>
    </source>
</evidence>
<evidence type="ECO:0008006" key="11">
    <source>
        <dbReference type="Google" id="ProtNLM"/>
    </source>
</evidence>
<evidence type="ECO:0000256" key="6">
    <source>
        <dbReference type="SAM" id="Coils"/>
    </source>
</evidence>
<dbReference type="Pfam" id="PF00319">
    <property type="entry name" value="SRF-TF"/>
    <property type="match status" value="1"/>
</dbReference>
<dbReference type="PROSITE" id="PS50066">
    <property type="entry name" value="MADS_BOX_2"/>
    <property type="match status" value="1"/>
</dbReference>
<dbReference type="GO" id="GO:0000977">
    <property type="term" value="F:RNA polymerase II transcription regulatory region sequence-specific DNA binding"/>
    <property type="evidence" value="ECO:0007669"/>
    <property type="project" value="InterPro"/>
</dbReference>
<dbReference type="Gene3D" id="3.40.1810.10">
    <property type="entry name" value="Transcription factor, MADS-box"/>
    <property type="match status" value="1"/>
</dbReference>
<evidence type="ECO:0000256" key="1">
    <source>
        <dbReference type="ARBA" id="ARBA00004123"/>
    </source>
</evidence>
<feature type="domain" description="K-box" evidence="8">
    <location>
        <begin position="85"/>
        <end position="191"/>
    </location>
</feature>
<dbReference type="CDD" id="cd00265">
    <property type="entry name" value="MADS_MEF2_like"/>
    <property type="match status" value="1"/>
</dbReference>